<feature type="region of interest" description="Disordered" evidence="1">
    <location>
        <begin position="1"/>
        <end position="24"/>
    </location>
</feature>
<evidence type="ECO:0000313" key="3">
    <source>
        <dbReference type="Proteomes" id="UP000078454"/>
    </source>
</evidence>
<dbReference type="AlphaFoldDB" id="A0A198AH99"/>
<protein>
    <submittedName>
        <fullName evidence="2">Uncharacterized protein</fullName>
    </submittedName>
</protein>
<dbReference type="RefSeq" id="WP_068663060.1">
    <property type="nucleotide sequence ID" value="NZ_LYPB01000050.1"/>
</dbReference>
<sequence length="98" mass="10889">MSYESDVSGWQNERETRSRSGGQRLVDRMMDAVNDYGVKLRGTGTDENLFVYRKLEGMLAAHGETIEALHILKPIGVCTAPASQPSAEADRISDEKHH</sequence>
<dbReference type="OrthoDB" id="9802323at2"/>
<name>A0A198AH99_9BACL</name>
<keyword evidence="3" id="KW-1185">Reference proteome</keyword>
<gene>
    <name evidence="2" type="ORF">A8708_17780</name>
</gene>
<evidence type="ECO:0000256" key="1">
    <source>
        <dbReference type="SAM" id="MobiDB-lite"/>
    </source>
</evidence>
<dbReference type="Proteomes" id="UP000078454">
    <property type="component" value="Unassembled WGS sequence"/>
</dbReference>
<reference evidence="2 3" key="1">
    <citation type="submission" date="2016-05" db="EMBL/GenBank/DDBJ databases">
        <title>Paenibacillus sp. 1ZS3-15 nov., isolated from the rhizosphere soil.</title>
        <authorList>
            <person name="Zhang X.X."/>
            <person name="Zhang J."/>
        </authorList>
    </citation>
    <scope>NUCLEOTIDE SEQUENCE [LARGE SCALE GENOMIC DNA]</scope>
    <source>
        <strain evidence="2 3">1ZS3-15</strain>
    </source>
</reference>
<organism evidence="2 3">
    <name type="scientific">Paenibacillus oryzisoli</name>
    <dbReference type="NCBI Taxonomy" id="1850517"/>
    <lineage>
        <taxon>Bacteria</taxon>
        <taxon>Bacillati</taxon>
        <taxon>Bacillota</taxon>
        <taxon>Bacilli</taxon>
        <taxon>Bacillales</taxon>
        <taxon>Paenibacillaceae</taxon>
        <taxon>Paenibacillus</taxon>
    </lineage>
</organism>
<dbReference type="EMBL" id="LYPB01000050">
    <property type="protein sequence ID" value="OAS20431.1"/>
    <property type="molecule type" value="Genomic_DNA"/>
</dbReference>
<evidence type="ECO:0000313" key="2">
    <source>
        <dbReference type="EMBL" id="OAS20431.1"/>
    </source>
</evidence>
<comment type="caution">
    <text evidence="2">The sequence shown here is derived from an EMBL/GenBank/DDBJ whole genome shotgun (WGS) entry which is preliminary data.</text>
</comment>
<accession>A0A198AH99</accession>
<proteinExistence type="predicted"/>